<evidence type="ECO:0000256" key="7">
    <source>
        <dbReference type="ARBA" id="ARBA00022918"/>
    </source>
</evidence>
<dbReference type="Gene3D" id="1.10.340.70">
    <property type="match status" value="1"/>
</dbReference>
<dbReference type="InterPro" id="IPR041373">
    <property type="entry name" value="RT_RNaseH"/>
</dbReference>
<dbReference type="Pfam" id="PF00665">
    <property type="entry name" value="rve"/>
    <property type="match status" value="1"/>
</dbReference>
<dbReference type="EC" id="2.7.7.49" evidence="1"/>
<keyword evidence="5" id="KW-0255">Endonuclease</keyword>
<evidence type="ECO:0000259" key="9">
    <source>
        <dbReference type="PROSITE" id="PS50994"/>
    </source>
</evidence>
<dbReference type="PROSITE" id="PS50994">
    <property type="entry name" value="INTEGRASE"/>
    <property type="match status" value="1"/>
</dbReference>
<dbReference type="GO" id="GO:0015074">
    <property type="term" value="P:DNA integration"/>
    <property type="evidence" value="ECO:0007669"/>
    <property type="project" value="InterPro"/>
</dbReference>
<dbReference type="Pfam" id="PF17921">
    <property type="entry name" value="Integrase_H2C2"/>
    <property type="match status" value="1"/>
</dbReference>
<dbReference type="Pfam" id="PF17917">
    <property type="entry name" value="RT_RNaseH"/>
    <property type="match status" value="1"/>
</dbReference>
<dbReference type="STRING" id="174720.A0A0N5CBD1"/>
<dbReference type="InterPro" id="IPR043128">
    <property type="entry name" value="Rev_trsase/Diguanyl_cyclase"/>
</dbReference>
<dbReference type="PANTHER" id="PTHR37984">
    <property type="entry name" value="PROTEIN CBG26694"/>
    <property type="match status" value="1"/>
</dbReference>
<accession>A0A0N5CBD1</accession>
<dbReference type="AlphaFoldDB" id="A0A0N5CBD1"/>
<dbReference type="GO" id="GO:0003964">
    <property type="term" value="F:RNA-directed DNA polymerase activity"/>
    <property type="evidence" value="ECO:0007669"/>
    <property type="project" value="UniProtKB-KW"/>
</dbReference>
<dbReference type="Gene3D" id="3.30.420.10">
    <property type="entry name" value="Ribonuclease H-like superfamily/Ribonuclease H"/>
    <property type="match status" value="1"/>
</dbReference>
<dbReference type="SUPFAM" id="SSF53098">
    <property type="entry name" value="Ribonuclease H-like"/>
    <property type="match status" value="1"/>
</dbReference>
<dbReference type="WBParaSite" id="SPAL_0001519400.1">
    <property type="protein sequence ID" value="SPAL_0001519400.1"/>
    <property type="gene ID" value="SPAL_0001519400"/>
</dbReference>
<keyword evidence="7" id="KW-0695">RNA-directed DNA polymerase</keyword>
<protein>
    <recommendedName>
        <fullName evidence="1">RNA-directed DNA polymerase</fullName>
        <ecNumber evidence="1">2.7.7.49</ecNumber>
    </recommendedName>
</protein>
<dbReference type="GO" id="GO:0042575">
    <property type="term" value="C:DNA polymerase complex"/>
    <property type="evidence" value="ECO:0007669"/>
    <property type="project" value="UniProtKB-ARBA"/>
</dbReference>
<dbReference type="Gene3D" id="3.30.70.270">
    <property type="match status" value="2"/>
</dbReference>
<organism evidence="10 11">
    <name type="scientific">Strongyloides papillosus</name>
    <name type="common">Intestinal threadworm</name>
    <dbReference type="NCBI Taxonomy" id="174720"/>
    <lineage>
        <taxon>Eukaryota</taxon>
        <taxon>Metazoa</taxon>
        <taxon>Ecdysozoa</taxon>
        <taxon>Nematoda</taxon>
        <taxon>Chromadorea</taxon>
        <taxon>Rhabditida</taxon>
        <taxon>Tylenchina</taxon>
        <taxon>Panagrolaimomorpha</taxon>
        <taxon>Strongyloidoidea</taxon>
        <taxon>Strongyloididae</taxon>
        <taxon>Strongyloides</taxon>
    </lineage>
</organism>
<reference evidence="11" key="1">
    <citation type="submission" date="2017-02" db="UniProtKB">
        <authorList>
            <consortium name="WormBaseParasite"/>
        </authorList>
    </citation>
    <scope>IDENTIFICATION</scope>
</reference>
<dbReference type="GO" id="GO:0016787">
    <property type="term" value="F:hydrolase activity"/>
    <property type="evidence" value="ECO:0007669"/>
    <property type="project" value="UniProtKB-KW"/>
</dbReference>
<keyword evidence="6" id="KW-0378">Hydrolase</keyword>
<evidence type="ECO:0000256" key="6">
    <source>
        <dbReference type="ARBA" id="ARBA00022801"/>
    </source>
</evidence>
<feature type="domain" description="Integrase catalytic" evidence="9">
    <location>
        <begin position="705"/>
        <end position="874"/>
    </location>
</feature>
<keyword evidence="2" id="KW-0808">Transferase</keyword>
<proteinExistence type="predicted"/>
<dbReference type="GO" id="GO:0003676">
    <property type="term" value="F:nucleic acid binding"/>
    <property type="evidence" value="ECO:0007669"/>
    <property type="project" value="InterPro"/>
</dbReference>
<feature type="compositionally biased region" description="Basic residues" evidence="8">
    <location>
        <begin position="555"/>
        <end position="565"/>
    </location>
</feature>
<dbReference type="Gene3D" id="3.10.10.10">
    <property type="entry name" value="HIV Type 1 Reverse Transcriptase, subunit A, domain 1"/>
    <property type="match status" value="1"/>
</dbReference>
<dbReference type="InterPro" id="IPR001584">
    <property type="entry name" value="Integrase_cat-core"/>
</dbReference>
<evidence type="ECO:0000256" key="1">
    <source>
        <dbReference type="ARBA" id="ARBA00012493"/>
    </source>
</evidence>
<evidence type="ECO:0000256" key="8">
    <source>
        <dbReference type="SAM" id="MobiDB-lite"/>
    </source>
</evidence>
<feature type="compositionally biased region" description="Polar residues" evidence="8">
    <location>
        <begin position="542"/>
        <end position="551"/>
    </location>
</feature>
<dbReference type="CDD" id="cd09274">
    <property type="entry name" value="RNase_HI_RT_Ty3"/>
    <property type="match status" value="1"/>
</dbReference>
<feature type="compositionally biased region" description="Basic and acidic residues" evidence="8">
    <location>
        <begin position="530"/>
        <end position="539"/>
    </location>
</feature>
<dbReference type="CDD" id="cd01647">
    <property type="entry name" value="RT_LTR"/>
    <property type="match status" value="1"/>
</dbReference>
<keyword evidence="3" id="KW-0548">Nucleotidyltransferase</keyword>
<sequence length="991" mass="114776">MKKLSWDEANNLVIKNEIDQKHKLIENLKKKFSDVFAKSDYDIGEAKIEMAPVELNGHEFEKPNYYPVQECLRESSNKLMDLLTEAGVLGIPGKDVEEYKFISPTMLVNKSCGKVRMVCDLRKLNKCVKKFHFPMPLLKTLLGQCHAFWQIGIPKSCQKYFAIYTTRGIRVMKRMPQGYVNASAEYQSIISELLKDIKGVVNFIDDILIMSEGTLEQHIEIISTVLSKFRFVGMKICFEKSSFAGSECTFLGFSIDSYTTKPCLTSKQKFLSREKPKNKKQLKSALASANYFRNHINMFADITAPLDDMLTSQEKKLSWNDLTSNCWNRLVECMMNENRIFHVDFSKPYQLFCDASDFAIGAILCQNFKPINYFSRKLNKTSRQSATFRELVVVVKSVLNFGPWLFGQHTTIYTDNSPLLSIFQNTSNNQYIRLLSQIDSYSYDLIYIKGEKNPADFISRLEENDKREELFNAHFTKVEKFEIPEVEGLNHEENYTCDDPWIEEADNLDNEELAVNVLTRHQQILKGNSSKKEKKEGDTCHLNPSITNNQEKPAKRGRGRPKKNQKNQTAKKVVELTEKEINDKIMMTDNTALREMTFEYIKESQMNDENLKCEDFIEKNKLTCIDGLFGVVENKSFKVYVPNTLINDVVNYMHMQGHYGVEKLYRSASQKYCSENLRQICQKICNQCFVCQSCNPIKRTSNYESTIAPDFLNQIWSIDLTGYYTFNSTRQAVIVCVDGFSKFLMTSTIKETNDVEIIKCISTFIYRYVKSIYIVTDNASNLMSTLITDFFQSSAIIHKTTTAHRHDNRYAEIYIKLLEDMVAKVRQDSYLKSKSLDECLEIVTFYINKGIQPCGFSFFQIYTYQPAEMLESGILNRQFNESNSLDNYIYKRQLVYNSIFTDEAFRKLRSKDGQIFKHNPFKIGDTIIVKKGFKDDGHKWDTKNDGLFKIVGTDPFHVWYRKNGRKLFKTHFSDVKKVNGNLSSINFEDNG</sequence>
<evidence type="ECO:0000256" key="4">
    <source>
        <dbReference type="ARBA" id="ARBA00022722"/>
    </source>
</evidence>
<evidence type="ECO:0000313" key="11">
    <source>
        <dbReference type="WBParaSite" id="SPAL_0001519400.1"/>
    </source>
</evidence>
<dbReference type="Pfam" id="PF00078">
    <property type="entry name" value="RVT_1"/>
    <property type="match status" value="1"/>
</dbReference>
<dbReference type="Proteomes" id="UP000046392">
    <property type="component" value="Unplaced"/>
</dbReference>
<evidence type="ECO:0000256" key="2">
    <source>
        <dbReference type="ARBA" id="ARBA00022679"/>
    </source>
</evidence>
<evidence type="ECO:0000313" key="10">
    <source>
        <dbReference type="Proteomes" id="UP000046392"/>
    </source>
</evidence>
<dbReference type="InterPro" id="IPR050951">
    <property type="entry name" value="Retrovirus_Pol_polyprotein"/>
</dbReference>
<evidence type="ECO:0000256" key="3">
    <source>
        <dbReference type="ARBA" id="ARBA00022695"/>
    </source>
</evidence>
<feature type="region of interest" description="Disordered" evidence="8">
    <location>
        <begin position="526"/>
        <end position="572"/>
    </location>
</feature>
<dbReference type="InterPro" id="IPR043502">
    <property type="entry name" value="DNA/RNA_pol_sf"/>
</dbReference>
<dbReference type="PANTHER" id="PTHR37984:SF5">
    <property type="entry name" value="PROTEIN NYNRIN-LIKE"/>
    <property type="match status" value="1"/>
</dbReference>
<keyword evidence="4" id="KW-0540">Nuclease</keyword>
<dbReference type="InterPro" id="IPR012337">
    <property type="entry name" value="RNaseH-like_sf"/>
</dbReference>
<dbReference type="InterPro" id="IPR041588">
    <property type="entry name" value="Integrase_H2C2"/>
</dbReference>
<dbReference type="InterPro" id="IPR036397">
    <property type="entry name" value="RNaseH_sf"/>
</dbReference>
<dbReference type="InterPro" id="IPR000477">
    <property type="entry name" value="RT_dom"/>
</dbReference>
<evidence type="ECO:0000256" key="5">
    <source>
        <dbReference type="ARBA" id="ARBA00022759"/>
    </source>
</evidence>
<dbReference type="SUPFAM" id="SSF56672">
    <property type="entry name" value="DNA/RNA polymerases"/>
    <property type="match status" value="1"/>
</dbReference>
<dbReference type="GO" id="GO:0004519">
    <property type="term" value="F:endonuclease activity"/>
    <property type="evidence" value="ECO:0007669"/>
    <property type="project" value="UniProtKB-KW"/>
</dbReference>
<name>A0A0N5CBD1_STREA</name>
<keyword evidence="10" id="KW-1185">Reference proteome</keyword>